<evidence type="ECO:0000256" key="1">
    <source>
        <dbReference type="SAM" id="Phobius"/>
    </source>
</evidence>
<sequence>MLSETGRLGSFKQRSLKSEYGRVEDQIHVPQTRRRATSILLDTWLPEVGSLIFSILCFGSIIGVLRAYDNHPLPSLPHGITLNAVISILATGAKSALLAAVASAIGQGKWTWFQSQPRPLEHAQILDEASRGPYGCLAMLSRRTAFSLPAIGAIITVLSLAVDPFIQQILTTSIRQVPEASDLAITTQATAFLNPEILSFERAINNAVYTDSFERTPGCPSGYSTELTWEVAPNGAGPFGLQVTTEVLWLVDDGNSTTNATFNNPAFLGIESPQSVLGHVSMAFDDDAAPEKGFHVSSATQCVLSYCVRDYDIKVDSGVVSVSTGEPNFGAVYETTVNDQPMACWTADPVAKDQMNYSNVSTTVSFPSQQQTITYYDLVDREHFTFCSSKATSIAQGLGLVLGGWGASIGAIIGGSRQSGVAFSEAGVQEMDYFGTTADASHDVFTYLSTTGGLNKVMPRLADSLTSLTLALPNRTQPITGLALRPEVFVDVRWQWLSLPLALCVGAAVFLALTASATRIAGVGIWKGSSLAYLYHGLEQHPASFESYDTASSMQSSAGSTMVSLRFSEKTARVCLT</sequence>
<keyword evidence="3" id="KW-1185">Reference proteome</keyword>
<feature type="transmembrane region" description="Helical" evidence="1">
    <location>
        <begin position="80"/>
        <end position="105"/>
    </location>
</feature>
<reference evidence="2" key="1">
    <citation type="submission" date="2022-10" db="EMBL/GenBank/DDBJ databases">
        <title>Culturing micro-colonial fungi from biological soil crusts in the Mojave desert and describing Neophaeococcomyces mojavensis, and introducing the new genera and species Taxawa tesnikishii.</title>
        <authorList>
            <person name="Kurbessoian T."/>
            <person name="Stajich J.E."/>
        </authorList>
    </citation>
    <scope>NUCLEOTIDE SEQUENCE</scope>
    <source>
        <strain evidence="2">TK_41</strain>
    </source>
</reference>
<organism evidence="2 3">
    <name type="scientific">Cladophialophora chaetospira</name>
    <dbReference type="NCBI Taxonomy" id="386627"/>
    <lineage>
        <taxon>Eukaryota</taxon>
        <taxon>Fungi</taxon>
        <taxon>Dikarya</taxon>
        <taxon>Ascomycota</taxon>
        <taxon>Pezizomycotina</taxon>
        <taxon>Eurotiomycetes</taxon>
        <taxon>Chaetothyriomycetidae</taxon>
        <taxon>Chaetothyriales</taxon>
        <taxon>Herpotrichiellaceae</taxon>
        <taxon>Cladophialophora</taxon>
    </lineage>
</organism>
<dbReference type="PANTHER" id="PTHR35394:SF5">
    <property type="entry name" value="DUF3176 DOMAIN-CONTAINING PROTEIN"/>
    <property type="match status" value="1"/>
</dbReference>
<accession>A0AA38X2F2</accession>
<feature type="transmembrane region" description="Helical" evidence="1">
    <location>
        <begin position="44"/>
        <end position="68"/>
    </location>
</feature>
<name>A0AA38X2F2_9EURO</name>
<dbReference type="Pfam" id="PF11374">
    <property type="entry name" value="DUF3176"/>
    <property type="match status" value="1"/>
</dbReference>
<gene>
    <name evidence="2" type="ORF">H2200_010145</name>
</gene>
<dbReference type="EMBL" id="JAPDRK010000016">
    <property type="protein sequence ID" value="KAJ9605488.1"/>
    <property type="molecule type" value="Genomic_DNA"/>
</dbReference>
<dbReference type="Proteomes" id="UP001172673">
    <property type="component" value="Unassembled WGS sequence"/>
</dbReference>
<keyword evidence="1" id="KW-1133">Transmembrane helix</keyword>
<proteinExistence type="predicted"/>
<keyword evidence="1" id="KW-0812">Transmembrane</keyword>
<evidence type="ECO:0000313" key="3">
    <source>
        <dbReference type="Proteomes" id="UP001172673"/>
    </source>
</evidence>
<keyword evidence="1" id="KW-0472">Membrane</keyword>
<protein>
    <submittedName>
        <fullName evidence="2">Uncharacterized protein</fullName>
    </submittedName>
</protein>
<comment type="caution">
    <text evidence="2">The sequence shown here is derived from an EMBL/GenBank/DDBJ whole genome shotgun (WGS) entry which is preliminary data.</text>
</comment>
<feature type="transmembrane region" description="Helical" evidence="1">
    <location>
        <begin position="146"/>
        <end position="166"/>
    </location>
</feature>
<evidence type="ECO:0000313" key="2">
    <source>
        <dbReference type="EMBL" id="KAJ9605488.1"/>
    </source>
</evidence>
<dbReference type="PANTHER" id="PTHR35394">
    <property type="entry name" value="DUF3176 DOMAIN-CONTAINING PROTEIN"/>
    <property type="match status" value="1"/>
</dbReference>
<dbReference type="InterPro" id="IPR021514">
    <property type="entry name" value="DUF3176"/>
</dbReference>
<dbReference type="AlphaFoldDB" id="A0AA38X2F2"/>